<evidence type="ECO:0000313" key="1">
    <source>
        <dbReference type="Proteomes" id="UP000095284"/>
    </source>
</evidence>
<dbReference type="AlphaFoldDB" id="A0A1I7SH69"/>
<protein>
    <submittedName>
        <fullName evidence="2">Uncharacterized protein</fullName>
    </submittedName>
</protein>
<evidence type="ECO:0000313" key="2">
    <source>
        <dbReference type="WBParaSite" id="BXY_1238500.1"/>
    </source>
</evidence>
<organism evidence="1 2">
    <name type="scientific">Bursaphelenchus xylophilus</name>
    <name type="common">Pinewood nematode worm</name>
    <name type="synonym">Aphelenchoides xylophilus</name>
    <dbReference type="NCBI Taxonomy" id="6326"/>
    <lineage>
        <taxon>Eukaryota</taxon>
        <taxon>Metazoa</taxon>
        <taxon>Ecdysozoa</taxon>
        <taxon>Nematoda</taxon>
        <taxon>Chromadorea</taxon>
        <taxon>Rhabditida</taxon>
        <taxon>Tylenchina</taxon>
        <taxon>Tylenchomorpha</taxon>
        <taxon>Aphelenchoidea</taxon>
        <taxon>Aphelenchoididae</taxon>
        <taxon>Bursaphelenchus</taxon>
    </lineage>
</organism>
<dbReference type="Proteomes" id="UP000095284">
    <property type="component" value="Unplaced"/>
</dbReference>
<proteinExistence type="predicted"/>
<name>A0A1I7SH69_BURXY</name>
<sequence length="127" mass="13970">MVGLATQTSTTLHSIECMQRLAKKYPALINQPAYPCNKATQNLAPPNKRRKKPKLSTPLNFFQIQRIVCTLCHTTITFFPPWHTFCVVVASMICTMSKTGAASFSPLRTRSGTAAGSNNLPIDGFKP</sequence>
<dbReference type="WBParaSite" id="BXY_1238500.1">
    <property type="protein sequence ID" value="BXY_1238500.1"/>
    <property type="gene ID" value="BXY_1238500"/>
</dbReference>
<reference evidence="2" key="1">
    <citation type="submission" date="2016-11" db="UniProtKB">
        <authorList>
            <consortium name="WormBaseParasite"/>
        </authorList>
    </citation>
    <scope>IDENTIFICATION</scope>
</reference>
<accession>A0A1I7SH69</accession>